<sequence>MLKLFSKDERIEKSAPVVGSYILKLLEDRDRISIFELAKNLRKNRLIGVRSIYYGMIFLYALDLIDFNEPYVVLKNDKNK</sequence>
<evidence type="ECO:0000313" key="2">
    <source>
        <dbReference type="EMBL" id="BDD53291.1"/>
    </source>
</evidence>
<keyword evidence="1" id="KW-1133">Transmembrane helix</keyword>
<organism evidence="2 3">
    <name type="scientific">Phytobacter diazotrophicus</name>
    <dbReference type="NCBI Taxonomy" id="395631"/>
    <lineage>
        <taxon>Bacteria</taxon>
        <taxon>Pseudomonadati</taxon>
        <taxon>Pseudomonadota</taxon>
        <taxon>Gammaproteobacteria</taxon>
        <taxon>Enterobacterales</taxon>
        <taxon>Enterobacteriaceae</taxon>
        <taxon>Phytobacter</taxon>
    </lineage>
</organism>
<keyword evidence="1" id="KW-0472">Membrane</keyword>
<dbReference type="InterPro" id="IPR046897">
    <property type="entry name" value="ABC-3C_MC6"/>
</dbReference>
<keyword evidence="1" id="KW-0812">Transmembrane</keyword>
<evidence type="ECO:0000313" key="3">
    <source>
        <dbReference type="Proteomes" id="UP001320460"/>
    </source>
</evidence>
<evidence type="ECO:0000256" key="1">
    <source>
        <dbReference type="SAM" id="Phobius"/>
    </source>
</evidence>
<keyword evidence="3" id="KW-1185">Reference proteome</keyword>
<dbReference type="Proteomes" id="UP001320460">
    <property type="component" value="Chromosome"/>
</dbReference>
<dbReference type="RefSeq" id="WP_125125429.1">
    <property type="nucleotide sequence ID" value="NZ_AP025334.1"/>
</dbReference>
<feature type="transmembrane region" description="Helical" evidence="1">
    <location>
        <begin position="47"/>
        <end position="65"/>
    </location>
</feature>
<protein>
    <submittedName>
        <fullName evidence="2">Uncharacterized protein</fullName>
    </submittedName>
</protein>
<gene>
    <name evidence="2" type="ORF">PDTA9734_47780</name>
</gene>
<proteinExistence type="predicted"/>
<dbReference type="Pfam" id="PF20293">
    <property type="entry name" value="MC6"/>
    <property type="match status" value="1"/>
</dbReference>
<name>A0ABM7W157_9ENTR</name>
<dbReference type="EMBL" id="AP025334">
    <property type="protein sequence ID" value="BDD53291.1"/>
    <property type="molecule type" value="Genomic_DNA"/>
</dbReference>
<accession>A0ABM7W157</accession>
<reference evidence="2 3" key="1">
    <citation type="submission" date="2021-12" db="EMBL/GenBank/DDBJ databases">
        <title>Complete genome sequence of Phytobacter diazotrophicus TA9734.</title>
        <authorList>
            <person name="Kubota H."/>
            <person name="Nakayama Y."/>
            <person name="Ariyoshi T."/>
        </authorList>
    </citation>
    <scope>NUCLEOTIDE SEQUENCE [LARGE SCALE GENOMIC DNA]</scope>
    <source>
        <strain evidence="2 3">TA9734</strain>
    </source>
</reference>